<feature type="compositionally biased region" description="Basic and acidic residues" evidence="3">
    <location>
        <begin position="709"/>
        <end position="728"/>
    </location>
</feature>
<dbReference type="PROSITE" id="PS51192">
    <property type="entry name" value="HELICASE_ATP_BIND_1"/>
    <property type="match status" value="1"/>
</dbReference>
<dbReference type="CDD" id="cd18793">
    <property type="entry name" value="SF2_C_SNF"/>
    <property type="match status" value="1"/>
</dbReference>
<name>A0ABT7U2K6_9BACE</name>
<dbReference type="PANTHER" id="PTHR10799">
    <property type="entry name" value="SNF2/RAD54 HELICASE FAMILY"/>
    <property type="match status" value="1"/>
</dbReference>
<dbReference type="InterPro" id="IPR049730">
    <property type="entry name" value="SNF2/RAD54-like_C"/>
</dbReference>
<evidence type="ECO:0000259" key="5">
    <source>
        <dbReference type="PROSITE" id="PS51192"/>
    </source>
</evidence>
<accession>A0ABT7U2K6</accession>
<dbReference type="SMART" id="SM00490">
    <property type="entry name" value="HELICc"/>
    <property type="match status" value="1"/>
</dbReference>
<feature type="domain" description="SWIM-type" evidence="4">
    <location>
        <begin position="82"/>
        <end position="120"/>
    </location>
</feature>
<reference evidence="8" key="2">
    <citation type="submission" date="2023-07" db="EMBL/GenBank/DDBJ databases">
        <title>Identification and characterization of horizontal gene transfer across gut microbiota members of farm animals based on homology search.</title>
        <authorList>
            <person name="Schwarzerova J."/>
            <person name="Nykrynova M."/>
            <person name="Jureckova K."/>
            <person name="Cejkova D."/>
            <person name="Rychlik I."/>
        </authorList>
    </citation>
    <scope>NUCLEOTIDE SEQUENCE [LARGE SCALE GENOMIC DNA]</scope>
    <source>
        <strain evidence="8">ET4</strain>
    </source>
</reference>
<keyword evidence="7" id="KW-0067">ATP-binding</keyword>
<feature type="compositionally biased region" description="Basic residues" evidence="3">
    <location>
        <begin position="15"/>
        <end position="27"/>
    </location>
</feature>
<evidence type="ECO:0000256" key="3">
    <source>
        <dbReference type="SAM" id="MobiDB-lite"/>
    </source>
</evidence>
<dbReference type="EC" id="3.6.4.-" evidence="7"/>
<dbReference type="InterPro" id="IPR014001">
    <property type="entry name" value="Helicase_ATP-bd"/>
</dbReference>
<dbReference type="Pfam" id="PF00176">
    <property type="entry name" value="SNF2-rel_dom"/>
    <property type="match status" value="1"/>
</dbReference>
<keyword evidence="1 7" id="KW-0378">Hydrolase</keyword>
<dbReference type="InterPro" id="IPR001650">
    <property type="entry name" value="Helicase_C-like"/>
</dbReference>
<dbReference type="PROSITE" id="PS50966">
    <property type="entry name" value="ZF_SWIM"/>
    <property type="match status" value="1"/>
</dbReference>
<feature type="domain" description="Helicase C-terminal" evidence="6">
    <location>
        <begin position="524"/>
        <end position="686"/>
    </location>
</feature>
<evidence type="ECO:0000256" key="1">
    <source>
        <dbReference type="ARBA" id="ARBA00022801"/>
    </source>
</evidence>
<evidence type="ECO:0000259" key="6">
    <source>
        <dbReference type="PROSITE" id="PS51194"/>
    </source>
</evidence>
<proteinExistence type="predicted"/>
<feature type="compositionally biased region" description="Polar residues" evidence="3">
    <location>
        <begin position="729"/>
        <end position="767"/>
    </location>
</feature>
<feature type="region of interest" description="Disordered" evidence="3">
    <location>
        <begin position="694"/>
        <end position="769"/>
    </location>
</feature>
<evidence type="ECO:0000313" key="7">
    <source>
        <dbReference type="EMBL" id="MDM8144763.1"/>
    </source>
</evidence>
<dbReference type="SUPFAM" id="SSF52540">
    <property type="entry name" value="P-loop containing nucleoside triphosphate hydrolases"/>
    <property type="match status" value="2"/>
</dbReference>
<sequence>MSNKYEANSENMAKKKEKNKPKKKKVQKLSNIIKPENMELADWQKALRKQIAIQERFVISQNTQTDEPGCYSVLNPKTDKEYKVIYRGAKCKWNYCSCMDFKVSRLGTCKHIEAVCTWIRKRRKTIDKALPPYTAVYLLYPEGRKIGIHIGTEKAEEFTKLASEYFTNDGYLKPESIDSFSTFLSRAQKISDTFRCYPDALQYILDLRDEKRRSEMVCQKCTDKYLEKLLKVQLYPYQKEGIRFAIKNGKSIIADEMGLGKTLQSIGCAEFMRKENLISSVLIICPTSLKYQWKKEIERFTGCQSIVIEGSHLRRKSMYHEPTFYKIVSYNSICNDIKILKYMNTDLMIIDEAQRLKNWNTQIAQAIRRIHADYMVVLSGTPLENKLQELYSIVQLVNPFVLGPLHEFIANTTILSPSGQIIGYKNLNVVGEQLKGIMIRRRKADVQLQLPSRMDNIRFVPMTKEQMAMHEEFHSIVSQIVTKWNKTHFLSEKDRKRLLLLLSQMRMVCDSTFILDQRSRHDTKIEELMQMVEDMIENGNDKMVVFSQWERMTRLVCQELEKRGIIHANLNGSVPSEKRKQLMDDFTSNPDCRVFVSTDAGSTGLNLQVASLLVNLDLPWNPAVLEQRIARIYRIGQTKPIQIFNMVAEKTIEERMLSTLNFKSNMSEGILDNGTDAVFMEESKFNRLMETVEEITANEDNPENTSMQNDDKAGDSTDESIKDHHNGFNKEQLQDSTGNDTDKNTSVAPDNNQQTGSRQKTNKSTSPHELVSQGISFFQGLVETLASPEKTQTLVDTLVKEDKETGKTSIEIPVPDKETVRNLFSMLSKLIQQK</sequence>
<evidence type="ECO:0000259" key="4">
    <source>
        <dbReference type="PROSITE" id="PS50966"/>
    </source>
</evidence>
<keyword evidence="2" id="KW-0862">Zinc</keyword>
<dbReference type="InterPro" id="IPR038718">
    <property type="entry name" value="SNF2-like_sf"/>
</dbReference>
<keyword evidence="7" id="KW-0347">Helicase</keyword>
<organism evidence="7 8">
    <name type="scientific">Bacteroides eggerthii</name>
    <dbReference type="NCBI Taxonomy" id="28111"/>
    <lineage>
        <taxon>Bacteria</taxon>
        <taxon>Pseudomonadati</taxon>
        <taxon>Bacteroidota</taxon>
        <taxon>Bacteroidia</taxon>
        <taxon>Bacteroidales</taxon>
        <taxon>Bacteroidaceae</taxon>
        <taxon>Bacteroides</taxon>
    </lineage>
</organism>
<feature type="compositionally biased region" description="Polar residues" evidence="3">
    <location>
        <begin position="1"/>
        <end position="11"/>
    </location>
</feature>
<dbReference type="Proteomes" id="UP001228403">
    <property type="component" value="Unassembled WGS sequence"/>
</dbReference>
<dbReference type="Gene3D" id="3.40.50.10810">
    <property type="entry name" value="Tandem AAA-ATPase domain"/>
    <property type="match status" value="1"/>
</dbReference>
<gene>
    <name evidence="7" type="ORF">QUW02_02270</name>
</gene>
<dbReference type="Gene3D" id="3.40.50.300">
    <property type="entry name" value="P-loop containing nucleotide triphosphate hydrolases"/>
    <property type="match status" value="1"/>
</dbReference>
<dbReference type="InterPro" id="IPR007527">
    <property type="entry name" value="Znf_SWIM"/>
</dbReference>
<dbReference type="GO" id="GO:0004386">
    <property type="term" value="F:helicase activity"/>
    <property type="evidence" value="ECO:0007669"/>
    <property type="project" value="UniProtKB-KW"/>
</dbReference>
<protein>
    <submittedName>
        <fullName evidence="7">DEAD/DEAH box helicase</fullName>
        <ecNumber evidence="7">3.6.4.-</ecNumber>
    </submittedName>
</protein>
<dbReference type="GO" id="GO:0016787">
    <property type="term" value="F:hydrolase activity"/>
    <property type="evidence" value="ECO:0007669"/>
    <property type="project" value="UniProtKB-KW"/>
</dbReference>
<keyword evidence="7" id="KW-0547">Nucleotide-binding</keyword>
<feature type="region of interest" description="Disordered" evidence="3">
    <location>
        <begin position="1"/>
        <end position="29"/>
    </location>
</feature>
<dbReference type="InterPro" id="IPR000330">
    <property type="entry name" value="SNF2_N"/>
</dbReference>
<dbReference type="PROSITE" id="PS51194">
    <property type="entry name" value="HELICASE_CTER"/>
    <property type="match status" value="1"/>
</dbReference>
<dbReference type="CDD" id="cd17919">
    <property type="entry name" value="DEXHc_Snf"/>
    <property type="match status" value="1"/>
</dbReference>
<keyword evidence="2" id="KW-0479">Metal-binding</keyword>
<feature type="domain" description="Helicase ATP-binding" evidence="5">
    <location>
        <begin position="242"/>
        <end position="400"/>
    </location>
</feature>
<reference evidence="7 8" key="1">
    <citation type="submission" date="2023-06" db="EMBL/GenBank/DDBJ databases">
        <authorList>
            <person name="Zeman M."/>
            <person name="Kubasova T."/>
            <person name="Jahodarova E."/>
            <person name="Nykrynova M."/>
            <person name="Rychlik I."/>
        </authorList>
    </citation>
    <scope>NUCLEOTIDE SEQUENCE [LARGE SCALE GENOMIC DNA]</scope>
    <source>
        <strain evidence="7 8">ET4</strain>
    </source>
</reference>
<dbReference type="SMART" id="SM00487">
    <property type="entry name" value="DEXDc"/>
    <property type="match status" value="1"/>
</dbReference>
<dbReference type="EMBL" id="JAUDCF010000003">
    <property type="protein sequence ID" value="MDM8144763.1"/>
    <property type="molecule type" value="Genomic_DNA"/>
</dbReference>
<evidence type="ECO:0000256" key="2">
    <source>
        <dbReference type="PROSITE-ProRule" id="PRU00325"/>
    </source>
</evidence>
<dbReference type="Pfam" id="PF00271">
    <property type="entry name" value="Helicase_C"/>
    <property type="match status" value="1"/>
</dbReference>
<comment type="caution">
    <text evidence="7">The sequence shown here is derived from an EMBL/GenBank/DDBJ whole genome shotgun (WGS) entry which is preliminary data.</text>
</comment>
<evidence type="ECO:0000313" key="8">
    <source>
        <dbReference type="Proteomes" id="UP001228403"/>
    </source>
</evidence>
<keyword evidence="8" id="KW-1185">Reference proteome</keyword>
<keyword evidence="2" id="KW-0863">Zinc-finger</keyword>
<dbReference type="InterPro" id="IPR027417">
    <property type="entry name" value="P-loop_NTPase"/>
</dbReference>